<evidence type="ECO:0000313" key="2">
    <source>
        <dbReference type="Proteomes" id="UP000321612"/>
    </source>
</evidence>
<reference evidence="2" key="1">
    <citation type="submission" date="2019-05" db="EMBL/GenBank/DDBJ databases">
        <title>Prevotella brunnea sp. nov., isolated from a wound of a patient.</title>
        <authorList>
            <person name="Buhl M."/>
        </authorList>
    </citation>
    <scope>NUCLEOTIDE SEQUENCE [LARGE SCALE GENOMIC DNA]</scope>
    <source>
        <strain evidence="2">A2672</strain>
    </source>
</reference>
<sequence length="67" mass="7607">MKRFAAHRVVYAGTVHKPGVVEINNGRVTAHYKLTEEIAMTMWLRGTIEILEDDNTLKAYYDNALLG</sequence>
<dbReference type="AlphaFoldDB" id="A0A5C8GJY5"/>
<accession>A0A5C8GJY5</accession>
<comment type="caution">
    <text evidence="1">The sequence shown here is derived from an EMBL/GenBank/DDBJ whole genome shotgun (WGS) entry which is preliminary data.</text>
</comment>
<name>A0A5C8GJY5_9BACT</name>
<dbReference type="OrthoDB" id="1073196at2"/>
<dbReference type="RefSeq" id="WP_130828772.1">
    <property type="nucleotide sequence ID" value="NZ_SDIK01000035.1"/>
</dbReference>
<evidence type="ECO:0000313" key="1">
    <source>
        <dbReference type="EMBL" id="TXJ62273.1"/>
    </source>
</evidence>
<proteinExistence type="predicted"/>
<dbReference type="Proteomes" id="UP000321612">
    <property type="component" value="Unassembled WGS sequence"/>
</dbReference>
<gene>
    <name evidence="1" type="ORF">ETF27_05145</name>
</gene>
<dbReference type="EMBL" id="SDIK01000035">
    <property type="protein sequence ID" value="TXJ62273.1"/>
    <property type="molecule type" value="Genomic_DNA"/>
</dbReference>
<organism evidence="1 2">
    <name type="scientific">Prevotella brunnea</name>
    <dbReference type="NCBI Taxonomy" id="2508867"/>
    <lineage>
        <taxon>Bacteria</taxon>
        <taxon>Pseudomonadati</taxon>
        <taxon>Bacteroidota</taxon>
        <taxon>Bacteroidia</taxon>
        <taxon>Bacteroidales</taxon>
        <taxon>Prevotellaceae</taxon>
        <taxon>Prevotella</taxon>
    </lineage>
</organism>
<keyword evidence="2" id="KW-1185">Reference proteome</keyword>
<protein>
    <submittedName>
        <fullName evidence="1">Uncharacterized protein</fullName>
    </submittedName>
</protein>